<organism evidence="1 2">
    <name type="scientific">Niabella drilacis (strain DSM 25811 / CCM 8410 / CCUG 62505 / LMG 26954 / E90)</name>
    <dbReference type="NCBI Taxonomy" id="1285928"/>
    <lineage>
        <taxon>Bacteria</taxon>
        <taxon>Pseudomonadati</taxon>
        <taxon>Bacteroidota</taxon>
        <taxon>Chitinophagia</taxon>
        <taxon>Chitinophagales</taxon>
        <taxon>Chitinophagaceae</taxon>
        <taxon>Niabella</taxon>
    </lineage>
</organism>
<dbReference type="CDD" id="cd12871">
    <property type="entry name" value="Bacuni_01323_like"/>
    <property type="match status" value="1"/>
</dbReference>
<dbReference type="EMBL" id="FMZO01000006">
    <property type="protein sequence ID" value="SDD15732.1"/>
    <property type="molecule type" value="Genomic_DNA"/>
</dbReference>
<dbReference type="Gene3D" id="2.40.160.190">
    <property type="match status" value="1"/>
</dbReference>
<proteinExistence type="predicted"/>
<name>A0A1G6SFR3_NIADE</name>
<dbReference type="RefSeq" id="WP_090390531.1">
    <property type="nucleotide sequence ID" value="NZ_FMZO01000006.1"/>
</dbReference>
<dbReference type="PROSITE" id="PS51257">
    <property type="entry name" value="PROKAR_LIPOPROTEIN"/>
    <property type="match status" value="1"/>
</dbReference>
<dbReference type="AlphaFoldDB" id="A0A1G6SFR3"/>
<evidence type="ECO:0000313" key="2">
    <source>
        <dbReference type="Proteomes" id="UP000198757"/>
    </source>
</evidence>
<protein>
    <submittedName>
        <fullName evidence="1">Uncharacterized protein</fullName>
    </submittedName>
</protein>
<dbReference type="OrthoDB" id="685145at2"/>
<accession>A0A1G6SFR3</accession>
<reference evidence="2" key="1">
    <citation type="submission" date="2016-10" db="EMBL/GenBank/DDBJ databases">
        <authorList>
            <person name="Varghese N."/>
            <person name="Submissions S."/>
        </authorList>
    </citation>
    <scope>NUCLEOTIDE SEQUENCE [LARGE SCALE GENOMIC DNA]</scope>
    <source>
        <strain evidence="2">DSM 25811 / CCM 8410 / LMG 26954 / E90</strain>
    </source>
</reference>
<evidence type="ECO:0000313" key="1">
    <source>
        <dbReference type="EMBL" id="SDD15732.1"/>
    </source>
</evidence>
<dbReference type="Proteomes" id="UP000198757">
    <property type="component" value="Unassembled WGS sequence"/>
</dbReference>
<dbReference type="STRING" id="1285928.SAMN04487894_106213"/>
<sequence>MKKAFILLLLTAVFSCKKETPPKTGEIMVFKKRLSEIDINNDYKKHFVYNADGRITACNSLSNTTYGQGNAFFIKYVQNGTSDVYEMKNTTRNAQGKIASSERYYNGQLTTKIQYTYNSEGFLTRIIFKRTDINYDAENNYYYENGNMVKLVQIKNGVQDNTYRYEYDLQAPNPFKLDWYEVMENGFITDDQFGTLNKNLPKRQIREDKNGQTGSEIQFHFTRDADGYPLSAEEKTKDHTTLYSFKFE</sequence>
<gene>
    <name evidence="1" type="ORF">SAMN04487894_106213</name>
</gene>
<keyword evidence="2" id="KW-1185">Reference proteome</keyword>